<keyword evidence="4" id="KW-1185">Reference proteome</keyword>
<comment type="caution">
    <text evidence="3">The sequence shown here is derived from an EMBL/GenBank/DDBJ whole genome shotgun (WGS) entry which is preliminary data.</text>
</comment>
<dbReference type="RefSeq" id="WP_151459305.1">
    <property type="nucleotide sequence ID" value="NZ_WAAO01000002.1"/>
</dbReference>
<feature type="transmembrane region" description="Helical" evidence="1">
    <location>
        <begin position="45"/>
        <end position="66"/>
    </location>
</feature>
<dbReference type="GeneID" id="77476633"/>
<evidence type="ECO:0000313" key="3">
    <source>
        <dbReference type="EMBL" id="KAB1864299.1"/>
    </source>
</evidence>
<keyword evidence="3" id="KW-0255">Endonuclease</keyword>
<organism evidence="3 4">
    <name type="scientific">Microbacterium algeriense</name>
    <dbReference type="NCBI Taxonomy" id="2615184"/>
    <lineage>
        <taxon>Bacteria</taxon>
        <taxon>Bacillati</taxon>
        <taxon>Actinomycetota</taxon>
        <taxon>Actinomycetes</taxon>
        <taxon>Micrococcales</taxon>
        <taxon>Microbacteriaceae</taxon>
        <taxon>Microbacterium</taxon>
    </lineage>
</organism>
<keyword evidence="1" id="KW-0812">Transmembrane</keyword>
<protein>
    <submittedName>
        <fullName evidence="3">Endonuclease/exonuclease/phosphatase family protein</fullName>
    </submittedName>
</protein>
<feature type="domain" description="Endonuclease/exonuclease/phosphatase" evidence="2">
    <location>
        <begin position="109"/>
        <end position="304"/>
    </location>
</feature>
<dbReference type="InterPro" id="IPR036691">
    <property type="entry name" value="Endo/exonu/phosph_ase_sf"/>
</dbReference>
<dbReference type="Gene3D" id="3.60.10.10">
    <property type="entry name" value="Endonuclease/exonuclease/phosphatase"/>
    <property type="match status" value="1"/>
</dbReference>
<dbReference type="SUPFAM" id="SSF56219">
    <property type="entry name" value="DNase I-like"/>
    <property type="match status" value="1"/>
</dbReference>
<feature type="transmembrane region" description="Helical" evidence="1">
    <location>
        <begin position="21"/>
        <end position="39"/>
    </location>
</feature>
<dbReference type="GO" id="GO:0004519">
    <property type="term" value="F:endonuclease activity"/>
    <property type="evidence" value="ECO:0007669"/>
    <property type="project" value="UniProtKB-KW"/>
</dbReference>
<gene>
    <name evidence="3" type="ORF">F6A08_09235</name>
</gene>
<reference evidence="4" key="1">
    <citation type="submission" date="2019-09" db="EMBL/GenBank/DDBJ databases">
        <title>Whole genome sequencing of Microbacterium maritypicum.</title>
        <authorList>
            <person name="Lenchi N."/>
        </authorList>
    </citation>
    <scope>NUCLEOTIDE SEQUENCE [LARGE SCALE GENOMIC DNA]</scope>
    <source>
        <strain evidence="4">G1</strain>
    </source>
</reference>
<dbReference type="Pfam" id="PF03372">
    <property type="entry name" value="Exo_endo_phos"/>
    <property type="match status" value="1"/>
</dbReference>
<sequence>MIDAEPRPPGLRRRTTRQARGIAAVSLLLTVVVACGWIPGVVGTAVAAVLPWLGLVLLALLLTALLRARRVMVLILVPALLWLLALAPALPAPATPAPGPSASTLTVMSQNVRAHSGGAAASATELAAGGADVIALTELDGDSLSAAQQALAEEYPYAYAVGTVAVWSRYPFSTTEPLTLGLGWKRALRVEVQPPQRQVAVYVLHAASVRPGHQHDRDTMVQGIATQVAADPAAAIIAVGDFNAPSTDPSLAAMRSEADWVRPTDGTLGFTWPAAFPVVRIDHVFVRGLDVIASRTVRAGSSDHLATVTTVR</sequence>
<evidence type="ECO:0000259" key="2">
    <source>
        <dbReference type="Pfam" id="PF03372"/>
    </source>
</evidence>
<dbReference type="PROSITE" id="PS51257">
    <property type="entry name" value="PROKAR_LIPOPROTEIN"/>
    <property type="match status" value="1"/>
</dbReference>
<keyword evidence="3" id="KW-0540">Nuclease</keyword>
<dbReference type="Proteomes" id="UP000478836">
    <property type="component" value="Unassembled WGS sequence"/>
</dbReference>
<keyword evidence="1" id="KW-1133">Transmembrane helix</keyword>
<dbReference type="InterPro" id="IPR005135">
    <property type="entry name" value="Endo/exonuclease/phosphatase"/>
</dbReference>
<dbReference type="EMBL" id="WAAO01000002">
    <property type="protein sequence ID" value="KAB1864299.1"/>
    <property type="molecule type" value="Genomic_DNA"/>
</dbReference>
<evidence type="ECO:0000256" key="1">
    <source>
        <dbReference type="SAM" id="Phobius"/>
    </source>
</evidence>
<feature type="transmembrane region" description="Helical" evidence="1">
    <location>
        <begin position="73"/>
        <end position="90"/>
    </location>
</feature>
<proteinExistence type="predicted"/>
<keyword evidence="3" id="KW-0378">Hydrolase</keyword>
<accession>A0ABQ6V566</accession>
<name>A0ABQ6V566_9MICO</name>
<keyword evidence="1" id="KW-0472">Membrane</keyword>
<evidence type="ECO:0000313" key="4">
    <source>
        <dbReference type="Proteomes" id="UP000478836"/>
    </source>
</evidence>